<keyword evidence="1" id="KW-1133">Transmembrane helix</keyword>
<protein>
    <submittedName>
        <fullName evidence="2">Uncharacterized protein</fullName>
    </submittedName>
</protein>
<keyword evidence="1" id="KW-0812">Transmembrane</keyword>
<dbReference type="AlphaFoldDB" id="A0A7W0ASK0"/>
<dbReference type="Proteomes" id="UP000524462">
    <property type="component" value="Unassembled WGS sequence"/>
</dbReference>
<proteinExistence type="predicted"/>
<dbReference type="EMBL" id="JACEGE010000021">
    <property type="protein sequence ID" value="MBA2796384.1"/>
    <property type="molecule type" value="Genomic_DNA"/>
</dbReference>
<dbReference type="RefSeq" id="WP_006738946.1">
    <property type="nucleotide sequence ID" value="NZ_JACEGE010000021.1"/>
</dbReference>
<comment type="caution">
    <text evidence="2">The sequence shown here is derived from an EMBL/GenBank/DDBJ whole genome shotgun (WGS) entry which is preliminary data.</text>
</comment>
<organism evidence="2 3">
    <name type="scientific">Streptococcus porcinus</name>
    <dbReference type="NCBI Taxonomy" id="1340"/>
    <lineage>
        <taxon>Bacteria</taxon>
        <taxon>Bacillati</taxon>
        <taxon>Bacillota</taxon>
        <taxon>Bacilli</taxon>
        <taxon>Lactobacillales</taxon>
        <taxon>Streptococcaceae</taxon>
        <taxon>Streptococcus</taxon>
    </lineage>
</organism>
<keyword evidence="1" id="KW-0472">Membrane</keyword>
<sequence>MKNQNLNDNKLGYFERKKQAVKEYILIRKIRAKQEREYFASEGDSDPKRLEAQRQRDIEFLQSLKKLGVCVIISLIFYAILRTILGLW</sequence>
<gene>
    <name evidence="2" type="ORF">H1B29_07820</name>
</gene>
<evidence type="ECO:0000256" key="1">
    <source>
        <dbReference type="SAM" id="Phobius"/>
    </source>
</evidence>
<accession>A0A7W0ASK0</accession>
<reference evidence="2 3" key="1">
    <citation type="submission" date="2020-07" db="EMBL/GenBank/DDBJ databases">
        <title>Molecular and genomic characterization of Streptococcus porcinus isolated from diseased swine in Brazil.</title>
        <authorList>
            <person name="Moreno L.Z."/>
            <person name="Matajira C.E.C."/>
            <person name="Poor A.P."/>
            <person name="Dutra M.C."/>
            <person name="Moreno A.M."/>
        </authorList>
    </citation>
    <scope>NUCLEOTIDE SEQUENCE [LARGE SCALE GENOMIC DNA]</scope>
    <source>
        <strain evidence="2 3">SP0816-2</strain>
    </source>
</reference>
<feature type="transmembrane region" description="Helical" evidence="1">
    <location>
        <begin position="64"/>
        <end position="85"/>
    </location>
</feature>
<name>A0A7W0ASK0_STRPO</name>
<evidence type="ECO:0000313" key="3">
    <source>
        <dbReference type="Proteomes" id="UP000524462"/>
    </source>
</evidence>
<evidence type="ECO:0000313" key="2">
    <source>
        <dbReference type="EMBL" id="MBA2796384.1"/>
    </source>
</evidence>